<keyword evidence="1" id="KW-0732">Signal</keyword>
<name>A0AAE9FFN4_CAEBR</name>
<gene>
    <name evidence="2" type="ORF">L5515_016889</name>
</gene>
<reference evidence="2 3" key="1">
    <citation type="submission" date="2022-04" db="EMBL/GenBank/DDBJ databases">
        <title>Chromosome-level reference genomes for two strains of Caenorhabditis briggsae: an improved platform for comparative genomics.</title>
        <authorList>
            <person name="Stevens L."/>
            <person name="Andersen E."/>
        </authorList>
    </citation>
    <scope>NUCLEOTIDE SEQUENCE [LARGE SCALE GENOMIC DNA]</scope>
    <source>
        <strain evidence="2">VX34</strain>
        <tissue evidence="2">Whole-organism</tissue>
    </source>
</reference>
<accession>A0AAE9FFN4</accession>
<dbReference type="EMBL" id="CP092625">
    <property type="protein sequence ID" value="UMM40131.1"/>
    <property type="molecule type" value="Genomic_DNA"/>
</dbReference>
<dbReference type="Proteomes" id="UP000829354">
    <property type="component" value="Chromosome X"/>
</dbReference>
<protein>
    <submittedName>
        <fullName evidence="2">Uncharacterized protein</fullName>
    </submittedName>
</protein>
<evidence type="ECO:0000256" key="1">
    <source>
        <dbReference type="SAM" id="SignalP"/>
    </source>
</evidence>
<sequence length="126" mass="14917">MVKIFFFLLPLLQYARQNGDHHGCRCAGRRRRVGQGQMYRIARVMMGMDNNPLLSDNDQQVFARASSVLPFRLLDRDVYFLKKTDKIPNKAGNIECQQCDELKKDRTQWQWHTEKRGTNWKASYSY</sequence>
<keyword evidence="3" id="KW-1185">Reference proteome</keyword>
<proteinExistence type="predicted"/>
<feature type="chain" id="PRO_5041991911" evidence="1">
    <location>
        <begin position="18"/>
        <end position="126"/>
    </location>
</feature>
<organism evidence="2 3">
    <name type="scientific">Caenorhabditis briggsae</name>
    <dbReference type="NCBI Taxonomy" id="6238"/>
    <lineage>
        <taxon>Eukaryota</taxon>
        <taxon>Metazoa</taxon>
        <taxon>Ecdysozoa</taxon>
        <taxon>Nematoda</taxon>
        <taxon>Chromadorea</taxon>
        <taxon>Rhabditida</taxon>
        <taxon>Rhabditina</taxon>
        <taxon>Rhabditomorpha</taxon>
        <taxon>Rhabditoidea</taxon>
        <taxon>Rhabditidae</taxon>
        <taxon>Peloderinae</taxon>
        <taxon>Caenorhabditis</taxon>
    </lineage>
</organism>
<evidence type="ECO:0000313" key="2">
    <source>
        <dbReference type="EMBL" id="UMM40131.1"/>
    </source>
</evidence>
<feature type="signal peptide" evidence="1">
    <location>
        <begin position="1"/>
        <end position="17"/>
    </location>
</feature>
<evidence type="ECO:0000313" key="3">
    <source>
        <dbReference type="Proteomes" id="UP000829354"/>
    </source>
</evidence>
<dbReference type="AlphaFoldDB" id="A0AAE9FFN4"/>